<comment type="caution">
    <text evidence="1">The sequence shown here is derived from an EMBL/GenBank/DDBJ whole genome shotgun (WGS) entry which is preliminary data.</text>
</comment>
<sequence length="36" mass="3857">MSFLLFLVFVGPWVALAAVSAVGYRKAQPHGTSFTS</sequence>
<protein>
    <submittedName>
        <fullName evidence="1">Uncharacterized protein</fullName>
    </submittedName>
</protein>
<reference evidence="1" key="1">
    <citation type="journal article" date="2021" name="Front. Microbiol.">
        <title>Comprehensive Comparative Genomics and Phenotyping of Methylobacterium Species.</title>
        <authorList>
            <person name="Alessa O."/>
            <person name="Ogura Y."/>
            <person name="Fujitani Y."/>
            <person name="Takami H."/>
            <person name="Hayashi T."/>
            <person name="Sahin N."/>
            <person name="Tani A."/>
        </authorList>
    </citation>
    <scope>NUCLEOTIDE SEQUENCE</scope>
    <source>
        <strain evidence="1">KCTC 52305</strain>
    </source>
</reference>
<name>A0ABQ4QYL4_9HYPH</name>
<organism evidence="1 2">
    <name type="scientific">Methylobacterium crusticola</name>
    <dbReference type="NCBI Taxonomy" id="1697972"/>
    <lineage>
        <taxon>Bacteria</taxon>
        <taxon>Pseudomonadati</taxon>
        <taxon>Pseudomonadota</taxon>
        <taxon>Alphaproteobacteria</taxon>
        <taxon>Hyphomicrobiales</taxon>
        <taxon>Methylobacteriaceae</taxon>
        <taxon>Methylobacterium</taxon>
    </lineage>
</organism>
<evidence type="ECO:0000313" key="2">
    <source>
        <dbReference type="Proteomes" id="UP001055167"/>
    </source>
</evidence>
<evidence type="ECO:0000313" key="1">
    <source>
        <dbReference type="EMBL" id="GJD49731.1"/>
    </source>
</evidence>
<accession>A0ABQ4QYL4</accession>
<proteinExistence type="predicted"/>
<keyword evidence="2" id="KW-1185">Reference proteome</keyword>
<gene>
    <name evidence="1" type="ORF">OPKNFCMD_2464</name>
</gene>
<dbReference type="EMBL" id="BPQH01000007">
    <property type="protein sequence ID" value="GJD49731.1"/>
    <property type="molecule type" value="Genomic_DNA"/>
</dbReference>
<reference evidence="1" key="2">
    <citation type="submission" date="2021-08" db="EMBL/GenBank/DDBJ databases">
        <authorList>
            <person name="Tani A."/>
            <person name="Ola A."/>
            <person name="Ogura Y."/>
            <person name="Katsura K."/>
            <person name="Hayashi T."/>
        </authorList>
    </citation>
    <scope>NUCLEOTIDE SEQUENCE</scope>
    <source>
        <strain evidence="1">KCTC 52305</strain>
    </source>
</reference>
<dbReference type="Proteomes" id="UP001055167">
    <property type="component" value="Unassembled WGS sequence"/>
</dbReference>